<evidence type="ECO:0000313" key="2">
    <source>
        <dbReference type="EMBL" id="TXB66811.1"/>
    </source>
</evidence>
<evidence type="ECO:0000313" key="3">
    <source>
        <dbReference type="Proteomes" id="UP000321721"/>
    </source>
</evidence>
<reference evidence="2 3" key="1">
    <citation type="submission" date="2019-08" db="EMBL/GenBank/DDBJ databases">
        <title>Genome of Vicingus serpentipes NCIMB 15042.</title>
        <authorList>
            <person name="Bowman J.P."/>
        </authorList>
    </citation>
    <scope>NUCLEOTIDE SEQUENCE [LARGE SCALE GENOMIC DNA]</scope>
    <source>
        <strain evidence="2 3">NCIMB 15042</strain>
    </source>
</reference>
<feature type="transmembrane region" description="Helical" evidence="1">
    <location>
        <begin position="204"/>
        <end position="223"/>
    </location>
</feature>
<comment type="caution">
    <text evidence="2">The sequence shown here is derived from an EMBL/GenBank/DDBJ whole genome shotgun (WGS) entry which is preliminary data.</text>
</comment>
<name>A0A5C6RWY2_9FLAO</name>
<feature type="transmembrane region" description="Helical" evidence="1">
    <location>
        <begin position="114"/>
        <end position="138"/>
    </location>
</feature>
<feature type="transmembrane region" description="Helical" evidence="1">
    <location>
        <begin position="323"/>
        <end position="341"/>
    </location>
</feature>
<feature type="transmembrane region" description="Helical" evidence="1">
    <location>
        <begin position="169"/>
        <end position="198"/>
    </location>
</feature>
<keyword evidence="1" id="KW-1133">Transmembrane helix</keyword>
<keyword evidence="1" id="KW-0812">Transmembrane</keyword>
<evidence type="ECO:0000256" key="1">
    <source>
        <dbReference type="SAM" id="Phobius"/>
    </source>
</evidence>
<feature type="transmembrane region" description="Helical" evidence="1">
    <location>
        <begin position="75"/>
        <end position="93"/>
    </location>
</feature>
<dbReference type="AlphaFoldDB" id="A0A5C6RWY2"/>
<sequence>MKLKATSLIALQGVLFIIFLIITSGFNRLAADDFYYIGELSTKSVSEVYQHLYFKWHGRWTSNFSQVISFKFYEFPFFLFFANLISFSFLFLSTYSLAANLKKRFVLNLNKNELIVYTFVFLSVFFFCCVSPSSSWFWHTSAVVYLWSVTAFIYLFALFIKPSTSILEYVLLVLSSIYLGGSNEPLALFSLVFLSYHFYQTKKATTILSFSLILIAFLINYFSSGTTFRDGITPSLSFGNLIVYTGYGTLKFFLFSSYKTFIPALLLASPFYLLGQKQSAEKSFFNPKKELLFSFLFIIFFAILNQLLVIYALGGLAPDRSTTASSILIALVIVRYLYLLGKHHKPNYLKLKLIIIFNCIGLFVFTSITSYYHFNYAKAYDERMEGIANSSEKLITVRPLPFSGYIYSAEISTDTNYFSNQHLKAGLGLDQEIRLDVN</sequence>
<feature type="transmembrane region" description="Helical" evidence="1">
    <location>
        <begin position="144"/>
        <end position="160"/>
    </location>
</feature>
<feature type="transmembrane region" description="Helical" evidence="1">
    <location>
        <begin position="7"/>
        <end position="26"/>
    </location>
</feature>
<proteinExistence type="predicted"/>
<dbReference type="Pfam" id="PF19528">
    <property type="entry name" value="DUF6056"/>
    <property type="match status" value="1"/>
</dbReference>
<accession>A0A5C6RWY2</accession>
<protein>
    <submittedName>
        <fullName evidence="2">Uncharacterized protein</fullName>
    </submittedName>
</protein>
<feature type="transmembrane region" description="Helical" evidence="1">
    <location>
        <begin position="235"/>
        <end position="254"/>
    </location>
</feature>
<feature type="transmembrane region" description="Helical" evidence="1">
    <location>
        <begin position="353"/>
        <end position="374"/>
    </location>
</feature>
<gene>
    <name evidence="2" type="ORF">FRY74_01100</name>
</gene>
<feature type="transmembrane region" description="Helical" evidence="1">
    <location>
        <begin position="295"/>
        <end position="317"/>
    </location>
</feature>
<dbReference type="Proteomes" id="UP000321721">
    <property type="component" value="Unassembled WGS sequence"/>
</dbReference>
<organism evidence="2 3">
    <name type="scientific">Vicingus serpentipes</name>
    <dbReference type="NCBI Taxonomy" id="1926625"/>
    <lineage>
        <taxon>Bacteria</taxon>
        <taxon>Pseudomonadati</taxon>
        <taxon>Bacteroidota</taxon>
        <taxon>Flavobacteriia</taxon>
        <taxon>Flavobacteriales</taxon>
        <taxon>Vicingaceae</taxon>
        <taxon>Vicingus</taxon>
    </lineage>
</organism>
<keyword evidence="3" id="KW-1185">Reference proteome</keyword>
<dbReference type="InterPro" id="IPR045691">
    <property type="entry name" value="DUF6056"/>
</dbReference>
<keyword evidence="1" id="KW-0472">Membrane</keyword>
<dbReference type="RefSeq" id="WP_147097776.1">
    <property type="nucleotide sequence ID" value="NZ_VOOS01000001.1"/>
</dbReference>
<dbReference type="EMBL" id="VOOS01000001">
    <property type="protein sequence ID" value="TXB66811.1"/>
    <property type="molecule type" value="Genomic_DNA"/>
</dbReference>